<dbReference type="PANTHER" id="PTHR24348">
    <property type="entry name" value="SERINE/THREONINE-PROTEIN KINASE UNC-51-RELATED"/>
    <property type="match status" value="1"/>
</dbReference>
<keyword evidence="1" id="KW-0808">Transferase</keyword>
<dbReference type="InterPro" id="IPR045269">
    <property type="entry name" value="Atg1-like"/>
</dbReference>
<feature type="binding site" evidence="5">
    <location>
        <position position="49"/>
    </location>
    <ligand>
        <name>ATP</name>
        <dbReference type="ChEBI" id="CHEBI:30616"/>
    </ligand>
</feature>
<dbReference type="InterPro" id="IPR011009">
    <property type="entry name" value="Kinase-like_dom_sf"/>
</dbReference>
<dbReference type="FunFam" id="1.10.510.10:FF:000820">
    <property type="entry name" value="ULK/ULK protein kinase, variant 1"/>
    <property type="match status" value="1"/>
</dbReference>
<name>A0A6G0NY35_9STRA</name>
<reference evidence="8 9" key="1">
    <citation type="submission" date="2018-09" db="EMBL/GenBank/DDBJ databases">
        <title>Genomic investigation of the strawberry pathogen Phytophthora fragariae indicates pathogenicity is determined by transcriptional variation in three key races.</title>
        <authorList>
            <person name="Adams T.M."/>
            <person name="Armitage A.D."/>
            <person name="Sobczyk M.K."/>
            <person name="Bates H.J."/>
            <person name="Dunwell J.M."/>
            <person name="Nellist C.F."/>
            <person name="Harrison R.J."/>
        </authorList>
    </citation>
    <scope>NUCLEOTIDE SEQUENCE [LARGE SCALE GENOMIC DNA]</scope>
    <source>
        <strain evidence="8 9">BC-23</strain>
    </source>
</reference>
<dbReference type="Pfam" id="PF10377">
    <property type="entry name" value="ATG11"/>
    <property type="match status" value="2"/>
</dbReference>
<dbReference type="InterPro" id="IPR017441">
    <property type="entry name" value="Protein_kinase_ATP_BS"/>
</dbReference>
<dbReference type="Proteomes" id="UP000476176">
    <property type="component" value="Unassembled WGS sequence"/>
</dbReference>
<dbReference type="GO" id="GO:0005829">
    <property type="term" value="C:cytosol"/>
    <property type="evidence" value="ECO:0007669"/>
    <property type="project" value="TreeGrafter"/>
</dbReference>
<keyword evidence="2 5" id="KW-0547">Nucleotide-binding</keyword>
<dbReference type="InterPro" id="IPR000719">
    <property type="entry name" value="Prot_kinase_dom"/>
</dbReference>
<evidence type="ECO:0000256" key="6">
    <source>
        <dbReference type="SAM" id="MobiDB-lite"/>
    </source>
</evidence>
<dbReference type="SMART" id="SM00220">
    <property type="entry name" value="S_TKc"/>
    <property type="match status" value="1"/>
</dbReference>
<dbReference type="GO" id="GO:0000045">
    <property type="term" value="P:autophagosome assembly"/>
    <property type="evidence" value="ECO:0007669"/>
    <property type="project" value="TreeGrafter"/>
</dbReference>
<dbReference type="Pfam" id="PF00069">
    <property type="entry name" value="Pkinase"/>
    <property type="match status" value="1"/>
</dbReference>
<evidence type="ECO:0000256" key="3">
    <source>
        <dbReference type="ARBA" id="ARBA00022777"/>
    </source>
</evidence>
<dbReference type="PROSITE" id="PS50011">
    <property type="entry name" value="PROTEIN_KINASE_DOM"/>
    <property type="match status" value="1"/>
</dbReference>
<dbReference type="PROSITE" id="PS00108">
    <property type="entry name" value="PROTEIN_KINASE_ST"/>
    <property type="match status" value="1"/>
</dbReference>
<proteinExistence type="predicted"/>
<evidence type="ECO:0000313" key="9">
    <source>
        <dbReference type="Proteomes" id="UP000476176"/>
    </source>
</evidence>
<dbReference type="EMBL" id="QXGC01000623">
    <property type="protein sequence ID" value="KAE9227226.1"/>
    <property type="molecule type" value="Genomic_DNA"/>
</dbReference>
<dbReference type="SUPFAM" id="SSF56112">
    <property type="entry name" value="Protein kinase-like (PK-like)"/>
    <property type="match status" value="1"/>
</dbReference>
<evidence type="ECO:0000259" key="7">
    <source>
        <dbReference type="PROSITE" id="PS50011"/>
    </source>
</evidence>
<dbReference type="AlphaFoldDB" id="A0A6G0NY35"/>
<dbReference type="GO" id="GO:0016020">
    <property type="term" value="C:membrane"/>
    <property type="evidence" value="ECO:0007669"/>
    <property type="project" value="TreeGrafter"/>
</dbReference>
<dbReference type="GO" id="GO:0000407">
    <property type="term" value="C:phagophore assembly site"/>
    <property type="evidence" value="ECO:0007669"/>
    <property type="project" value="TreeGrafter"/>
</dbReference>
<dbReference type="GO" id="GO:0010506">
    <property type="term" value="P:regulation of autophagy"/>
    <property type="evidence" value="ECO:0007669"/>
    <property type="project" value="InterPro"/>
</dbReference>
<dbReference type="GO" id="GO:0004674">
    <property type="term" value="F:protein serine/threonine kinase activity"/>
    <property type="evidence" value="ECO:0007669"/>
    <property type="project" value="InterPro"/>
</dbReference>
<feature type="compositionally biased region" description="Polar residues" evidence="6">
    <location>
        <begin position="541"/>
        <end position="559"/>
    </location>
</feature>
<evidence type="ECO:0000256" key="2">
    <source>
        <dbReference type="ARBA" id="ARBA00022741"/>
    </source>
</evidence>
<dbReference type="PANTHER" id="PTHR24348:SF22">
    <property type="entry name" value="NON-SPECIFIC SERINE_THREONINE PROTEIN KINASE"/>
    <property type="match status" value="1"/>
</dbReference>
<dbReference type="GO" id="GO:0005524">
    <property type="term" value="F:ATP binding"/>
    <property type="evidence" value="ECO:0007669"/>
    <property type="project" value="UniProtKB-UniRule"/>
</dbReference>
<evidence type="ECO:0000313" key="8">
    <source>
        <dbReference type="EMBL" id="KAE9227226.1"/>
    </source>
</evidence>
<gene>
    <name evidence="8" type="ORF">PF004_g11422</name>
</gene>
<protein>
    <recommendedName>
        <fullName evidence="7">Protein kinase domain-containing protein</fullName>
    </recommendedName>
</protein>
<dbReference type="Gene3D" id="1.10.510.10">
    <property type="entry name" value="Transferase(Phosphotransferase) domain 1"/>
    <property type="match status" value="1"/>
</dbReference>
<dbReference type="PROSITE" id="PS00107">
    <property type="entry name" value="PROTEIN_KINASE_ATP"/>
    <property type="match status" value="1"/>
</dbReference>
<feature type="domain" description="Protein kinase" evidence="7">
    <location>
        <begin position="16"/>
        <end position="290"/>
    </location>
</feature>
<dbReference type="InterPro" id="IPR019460">
    <property type="entry name" value="Atg11_C"/>
</dbReference>
<dbReference type="GO" id="GO:0005776">
    <property type="term" value="C:autophagosome"/>
    <property type="evidence" value="ECO:0007669"/>
    <property type="project" value="TreeGrafter"/>
</dbReference>
<dbReference type="InterPro" id="IPR008271">
    <property type="entry name" value="Ser/Thr_kinase_AS"/>
</dbReference>
<keyword evidence="3" id="KW-0418">Kinase</keyword>
<evidence type="ECO:0000256" key="1">
    <source>
        <dbReference type="ARBA" id="ARBA00022679"/>
    </source>
</evidence>
<evidence type="ECO:0000256" key="4">
    <source>
        <dbReference type="ARBA" id="ARBA00022840"/>
    </source>
</evidence>
<evidence type="ECO:0000256" key="5">
    <source>
        <dbReference type="PROSITE-ProRule" id="PRU10141"/>
    </source>
</evidence>
<sequence length="1076" mass="119642">MSSANGQTITVCGNIFRLVETIGRGSYGTVHKAINLSSGAAVAVKMIGKDKLRRPHERQSIEKEIETMRVAVEQFENGHPHIVRLLCTKESQLHIFIVQEYCAGGDIAQLMKANNGLKEEQTRVYMSQLASGLQFLRSQNVVHRDLKPANLLLSSRNLATAKLKIADFGFARELGSEMMAESVVGSPLYMAPELLEYKSYDAKADLWSVGIILYEMIANEHPFLVVDKCHATNHLALRRNIYRYFERYGHVQLPKKVQVSPECEQLVEALLRVDPRKRISFEDFFRAPFLLPPAPSDAEAESASLDSSETKQPLVAEKQPEYEDWATFSDEYVMVENEYEDVGRKVLDGQDLNVDLDEKVKHQHTKEHVPAAVAGSTIVDGGIEIRDVVIDTSSPRNGKIIDAVDVPVPTEYEGETKMPAREVIPVAKNDNWLVGERRQWVTDDNRLEELLGICYKSFSCGSVALFVPTPFGDYIAFHEGCPHYYLSEESIAASKKDDRNPPYVLGHIVYIEDHETTGNLNPYCLREGTKYHVVSVTPLATSSHDANGSVGTTDSSSASDELPLSQVLTGRTVASDVEENGLHEVVSEQSTAEEVSHSPIEHQRISFRSFQISSLALFFLKGGKLPYVAFNEGAPNYYLANESIQAAILGVGSDRTPPAYICGEIIFIDTFQATEDFNPYRLPYGTRFHVVTIRIICSYSSSQFVARLSSVMKTFLLIFLARTADGAWLESDSEDVKKLKEGEKTVAVEKLTSEKKDLQGKSGLQEVLVGMPKASTEQIHVLVVVPEGAFSLVSEASPLDQLGEKLDKLNDELNKTVLGKRKVCHSSASSSLLDDLHVRVRASRAVQFTTENRVEPFTWGCIVDKRGKKIKLPDDQQRERYREYVEVNIGDALARNKLCVYGVDKGEDGKDILSTDVPGHNIKLVGRMDMIILSDQVLRNPLELRMLPGVRLIIEVKQKVELRSISQAVSELIALDIMAVEPVMALLTDFKTYWQFFWVADPTDNEGIIESVTICDPSEAFAVIRTLLDLSPSAGVGAEIDLPCFQEPIKRLKISGVLASNGEGGGTSIRESIERY</sequence>
<accession>A0A6G0NY35</accession>
<keyword evidence="4 5" id="KW-0067">ATP-binding</keyword>
<comment type="caution">
    <text evidence="8">The sequence shown here is derived from an EMBL/GenBank/DDBJ whole genome shotgun (WGS) entry which is preliminary data.</text>
</comment>
<organism evidence="8 9">
    <name type="scientific">Phytophthora fragariae</name>
    <dbReference type="NCBI Taxonomy" id="53985"/>
    <lineage>
        <taxon>Eukaryota</taxon>
        <taxon>Sar</taxon>
        <taxon>Stramenopiles</taxon>
        <taxon>Oomycota</taxon>
        <taxon>Peronosporomycetes</taxon>
        <taxon>Peronosporales</taxon>
        <taxon>Peronosporaceae</taxon>
        <taxon>Phytophthora</taxon>
    </lineage>
</organism>
<feature type="region of interest" description="Disordered" evidence="6">
    <location>
        <begin position="541"/>
        <end position="562"/>
    </location>
</feature>